<evidence type="ECO:0000313" key="2">
    <source>
        <dbReference type="EMBL" id="KAG9446050.1"/>
    </source>
</evidence>
<dbReference type="EMBL" id="JAINDJ010000005">
    <property type="protein sequence ID" value="KAG9446050.1"/>
    <property type="molecule type" value="Genomic_DNA"/>
</dbReference>
<dbReference type="AlphaFoldDB" id="A0AAV7ED63"/>
<proteinExistence type="predicted"/>
<gene>
    <name evidence="2" type="ORF">H6P81_012178</name>
</gene>
<accession>A0AAV7ED63</accession>
<reference evidence="2 3" key="1">
    <citation type="submission" date="2021-07" db="EMBL/GenBank/DDBJ databases">
        <title>The Aristolochia fimbriata genome: insights into angiosperm evolution, floral development and chemical biosynthesis.</title>
        <authorList>
            <person name="Jiao Y."/>
        </authorList>
    </citation>
    <scope>NUCLEOTIDE SEQUENCE [LARGE SCALE GENOMIC DNA]</scope>
    <source>
        <strain evidence="2">IBCAS-2021</strain>
        <tissue evidence="2">Leaf</tissue>
    </source>
</reference>
<evidence type="ECO:0000313" key="3">
    <source>
        <dbReference type="Proteomes" id="UP000825729"/>
    </source>
</evidence>
<sequence>MSRGAIKKRRLRAGTGSDFPPSVQFAIPGTGSKSPVTIRACGRDTFPFGRRIRHLTRSCLSRCVYFPFIDDEDTSSQSTDDENDNIDNIDEIDEDSKDEPIITEFEEYLRWKESTADPENNHIIVPAPCRKEFPDNSTTSSPG</sequence>
<organism evidence="2 3">
    <name type="scientific">Aristolochia fimbriata</name>
    <name type="common">White veined hardy Dutchman's pipe vine</name>
    <dbReference type="NCBI Taxonomy" id="158543"/>
    <lineage>
        <taxon>Eukaryota</taxon>
        <taxon>Viridiplantae</taxon>
        <taxon>Streptophyta</taxon>
        <taxon>Embryophyta</taxon>
        <taxon>Tracheophyta</taxon>
        <taxon>Spermatophyta</taxon>
        <taxon>Magnoliopsida</taxon>
        <taxon>Magnoliidae</taxon>
        <taxon>Piperales</taxon>
        <taxon>Aristolochiaceae</taxon>
        <taxon>Aristolochia</taxon>
    </lineage>
</organism>
<feature type="compositionally biased region" description="Basic residues" evidence="1">
    <location>
        <begin position="1"/>
        <end position="12"/>
    </location>
</feature>
<feature type="region of interest" description="Disordered" evidence="1">
    <location>
        <begin position="72"/>
        <end position="98"/>
    </location>
</feature>
<comment type="caution">
    <text evidence="2">The sequence shown here is derived from an EMBL/GenBank/DDBJ whole genome shotgun (WGS) entry which is preliminary data.</text>
</comment>
<keyword evidence="3" id="KW-1185">Reference proteome</keyword>
<dbReference type="Proteomes" id="UP000825729">
    <property type="component" value="Unassembled WGS sequence"/>
</dbReference>
<protein>
    <submittedName>
        <fullName evidence="2">Uncharacterized protein</fullName>
    </submittedName>
</protein>
<feature type="region of interest" description="Disordered" evidence="1">
    <location>
        <begin position="120"/>
        <end position="143"/>
    </location>
</feature>
<evidence type="ECO:0000256" key="1">
    <source>
        <dbReference type="SAM" id="MobiDB-lite"/>
    </source>
</evidence>
<feature type="region of interest" description="Disordered" evidence="1">
    <location>
        <begin position="1"/>
        <end position="20"/>
    </location>
</feature>
<feature type="compositionally biased region" description="Acidic residues" evidence="1">
    <location>
        <begin position="72"/>
        <end position="97"/>
    </location>
</feature>
<name>A0AAV7ED63_ARIFI</name>